<evidence type="ECO:0000313" key="1">
    <source>
        <dbReference type="EMBL" id="CAH0990346.1"/>
    </source>
</evidence>
<sequence length="379" mass="41618">MAINLTRRNVLKALASTGAIGLSPLSFSSVSTGRHSLPVDYSDVILSAASDGDNNHFLTAFTPQRQLLKAPLPHRGHACAINKKYNHWVFFSRRPGLELTIYDANNKIKDEVTSSENRHFFGHGCFSADQNTLYCTENAFTQASDSSTGVIGIYDVTSGYRRIGEIDCQGIGPHQLVLLPDNKTLAVAIGGILTHPSKPRQKLNLDTLHSALVFIDTTSRRVTKRLLCPEPQLSLRHLAIASNGDVIIAGQYQGEPSDNIPLLYHCREQQLHPMQLPQQQWLGFNQYIASVATSPNGIAVTTSPRANSIELWDLSNNVLLSKHRIKDCAGITWSTSLAGFILSNGSGQLLLLTLDADQSASIKRLQHHASLRWDNHLSS</sequence>
<dbReference type="PIRSF" id="PIRSF028101">
    <property type="entry name" value="UCP028101"/>
    <property type="match status" value="1"/>
</dbReference>
<protein>
    <recommendedName>
        <fullName evidence="3">DUF1513 domain-containing protein</fullName>
    </recommendedName>
</protein>
<dbReference type="Gene3D" id="2.130.10.10">
    <property type="entry name" value="YVTN repeat-like/Quinoprotein amine dehydrogenase"/>
    <property type="match status" value="1"/>
</dbReference>
<organism evidence="1 2">
    <name type="scientific">Sinobacterium norvegicum</name>
    <dbReference type="NCBI Taxonomy" id="1641715"/>
    <lineage>
        <taxon>Bacteria</taxon>
        <taxon>Pseudomonadati</taxon>
        <taxon>Pseudomonadota</taxon>
        <taxon>Gammaproteobacteria</taxon>
        <taxon>Cellvibrionales</taxon>
        <taxon>Spongiibacteraceae</taxon>
        <taxon>Sinobacterium</taxon>
    </lineage>
</organism>
<name>A0ABM9ABL4_9GAMM</name>
<proteinExistence type="predicted"/>
<comment type="caution">
    <text evidence="1">The sequence shown here is derived from an EMBL/GenBank/DDBJ whole genome shotgun (WGS) entry which is preliminary data.</text>
</comment>
<dbReference type="Pfam" id="PF07433">
    <property type="entry name" value="DUF1513"/>
    <property type="match status" value="1"/>
</dbReference>
<dbReference type="InterPro" id="IPR015943">
    <property type="entry name" value="WD40/YVTN_repeat-like_dom_sf"/>
</dbReference>
<dbReference type="EMBL" id="CAKLPX010000001">
    <property type="protein sequence ID" value="CAH0990346.1"/>
    <property type="molecule type" value="Genomic_DNA"/>
</dbReference>
<keyword evidence="2" id="KW-1185">Reference proteome</keyword>
<dbReference type="RefSeq" id="WP_237443026.1">
    <property type="nucleotide sequence ID" value="NZ_CAKLPX010000001.1"/>
</dbReference>
<evidence type="ECO:0008006" key="3">
    <source>
        <dbReference type="Google" id="ProtNLM"/>
    </source>
</evidence>
<dbReference type="InterPro" id="IPR008311">
    <property type="entry name" value="UCP028101"/>
</dbReference>
<reference evidence="1" key="1">
    <citation type="submission" date="2021-12" db="EMBL/GenBank/DDBJ databases">
        <authorList>
            <person name="Rodrigo-Torres L."/>
            <person name="Arahal R. D."/>
            <person name="Lucena T."/>
        </authorList>
    </citation>
    <scope>NUCLEOTIDE SEQUENCE</scope>
    <source>
        <strain evidence="1">CECT 8267</strain>
    </source>
</reference>
<accession>A0ABM9ABL4</accession>
<gene>
    <name evidence="1" type="ORF">SIN8267_00438</name>
</gene>
<dbReference type="SUPFAM" id="SSF69322">
    <property type="entry name" value="Tricorn protease domain 2"/>
    <property type="match status" value="1"/>
</dbReference>
<dbReference type="Proteomes" id="UP000838100">
    <property type="component" value="Unassembled WGS sequence"/>
</dbReference>
<evidence type="ECO:0000313" key="2">
    <source>
        <dbReference type="Proteomes" id="UP000838100"/>
    </source>
</evidence>